<evidence type="ECO:0000313" key="3">
    <source>
        <dbReference type="EMBL" id="QIW57985.1"/>
    </source>
</evidence>
<dbReference type="KEGG" id="lrn:CMV25_08195"/>
<gene>
    <name evidence="3" type="ORF">GU334_03175</name>
</gene>
<evidence type="ECO:0000313" key="4">
    <source>
        <dbReference type="Proteomes" id="UP000501558"/>
    </source>
</evidence>
<sequence>MKMKPVALAAGLLLAASLCLLVGCGSGNKKSERSKESSSSKSSLSKSSAKPSSKTDINTNDNSSQNSEEGTSGNAQAGSGQTSTATQELATLQTSIQGKIALALAKMASQTPGMVSAERLKTEPNLTFSKKAVIYSTETERNIPVLDAAGRPLEEYRTGTNAINSIENAQQVSSGYYNLIIQDGSFIQYDGNGIPAVDPTTAYPSYAYQTLTADQIHLATAIKNKIVIN</sequence>
<proteinExistence type="predicted"/>
<dbReference type="AlphaFoldDB" id="A0A290Q957"/>
<feature type="compositionally biased region" description="Basic and acidic residues" evidence="1">
    <location>
        <begin position="29"/>
        <end position="38"/>
    </location>
</feature>
<dbReference type="RefSeq" id="WP_096040163.1">
    <property type="nucleotide sequence ID" value="NZ_CBCPKB010000010.1"/>
</dbReference>
<protein>
    <submittedName>
        <fullName evidence="3">Uncharacterized protein</fullName>
    </submittedName>
</protein>
<reference evidence="3 4" key="1">
    <citation type="submission" date="2019-12" db="EMBL/GenBank/DDBJ databases">
        <title>Whole genome sequences of Lactococcus raffinolactis strains isolated from sewage.</title>
        <authorList>
            <person name="Ybazeta G."/>
            <person name="Ross M."/>
            <person name="Brabant-Kirwan D."/>
            <person name="Saleh M."/>
            <person name="Dillon J.A."/>
            <person name="Splinter K."/>
            <person name="Nokhbeh R."/>
        </authorList>
    </citation>
    <scope>NUCLEOTIDE SEQUENCE [LARGE SCALE GENOMIC DNA]</scope>
    <source>
        <strain evidence="3 4">Lr_19_14</strain>
    </source>
</reference>
<organism evidence="3 4">
    <name type="scientific">Pseudolactococcus raffinolactis</name>
    <dbReference type="NCBI Taxonomy" id="1366"/>
    <lineage>
        <taxon>Bacteria</taxon>
        <taxon>Bacillati</taxon>
        <taxon>Bacillota</taxon>
        <taxon>Bacilli</taxon>
        <taxon>Lactobacillales</taxon>
        <taxon>Streptococcaceae</taxon>
        <taxon>Pseudolactococcus</taxon>
    </lineage>
</organism>
<feature type="region of interest" description="Disordered" evidence="1">
    <location>
        <begin position="27"/>
        <end position="85"/>
    </location>
</feature>
<evidence type="ECO:0000256" key="2">
    <source>
        <dbReference type="SAM" id="SignalP"/>
    </source>
</evidence>
<dbReference type="EMBL" id="CP047628">
    <property type="protein sequence ID" value="QIW57985.1"/>
    <property type="molecule type" value="Genomic_DNA"/>
</dbReference>
<evidence type="ECO:0000256" key="1">
    <source>
        <dbReference type="SAM" id="MobiDB-lite"/>
    </source>
</evidence>
<dbReference type="Proteomes" id="UP000501558">
    <property type="component" value="Chromosome"/>
</dbReference>
<feature type="chain" id="PRO_5043971762" evidence="2">
    <location>
        <begin position="23"/>
        <end position="229"/>
    </location>
</feature>
<keyword evidence="4" id="KW-1185">Reference proteome</keyword>
<keyword evidence="2" id="KW-0732">Signal</keyword>
<dbReference type="PROSITE" id="PS51257">
    <property type="entry name" value="PROKAR_LIPOPROTEIN"/>
    <property type="match status" value="1"/>
</dbReference>
<name>A0A290Q957_9LACT</name>
<accession>A0A290Q957</accession>
<feature type="signal peptide" evidence="2">
    <location>
        <begin position="1"/>
        <end position="22"/>
    </location>
</feature>
<feature type="compositionally biased region" description="Polar residues" evidence="1">
    <location>
        <begin position="55"/>
        <end position="85"/>
    </location>
</feature>
<feature type="compositionally biased region" description="Low complexity" evidence="1">
    <location>
        <begin position="39"/>
        <end position="54"/>
    </location>
</feature>